<proteinExistence type="predicted"/>
<keyword evidence="2" id="KW-0808">Transferase</keyword>
<accession>A0A5D2G345</accession>
<evidence type="ECO:0000313" key="4">
    <source>
        <dbReference type="EMBL" id="TYH12441.1"/>
    </source>
</evidence>
<dbReference type="Proteomes" id="UP000323506">
    <property type="component" value="Chromosome A06"/>
</dbReference>
<name>A0A5D2G345_GOSDA</name>
<evidence type="ECO:0000313" key="5">
    <source>
        <dbReference type="Proteomes" id="UP000323506"/>
    </source>
</evidence>
<dbReference type="GO" id="GO:0005739">
    <property type="term" value="C:mitochondrion"/>
    <property type="evidence" value="ECO:0007669"/>
    <property type="project" value="TreeGrafter"/>
</dbReference>
<evidence type="ECO:0000259" key="3">
    <source>
        <dbReference type="Pfam" id="PF00109"/>
    </source>
</evidence>
<sequence>MGRSLLPPFHFFSFLADLLSVDLLSVLPSRLPSLLSSFLLPSAHLLKFRLISFYLLPSFLSIGLLNQSTLFRLLSSSGFRHSFDRLLSRKVKVTALLVQRRVVVTGMGVVTPLGHEPDVFYNNLLEGVSGISEIETFDCAQFLKRIAGEIKSFSTDGWVAPKFFKRMDKFMLYSLTAGKKALQDGGVNEDVMEELDKTKCGVLIGSAMGGMKVFNDAIEALRISYRKMNPFCVPFATTNMGSTMLAMDLVSLNLDSAMLR</sequence>
<protein>
    <recommendedName>
        <fullName evidence="1">beta-ketoacyl-[acyl-carrier-protein] synthase I</fullName>
        <ecNumber evidence="1">2.3.1.41</ecNumber>
    </recommendedName>
</protein>
<organism evidence="4 5">
    <name type="scientific">Gossypium darwinii</name>
    <name type="common">Darwin's cotton</name>
    <name type="synonym">Gossypium barbadense var. darwinii</name>
    <dbReference type="NCBI Taxonomy" id="34276"/>
    <lineage>
        <taxon>Eukaryota</taxon>
        <taxon>Viridiplantae</taxon>
        <taxon>Streptophyta</taxon>
        <taxon>Embryophyta</taxon>
        <taxon>Tracheophyta</taxon>
        <taxon>Spermatophyta</taxon>
        <taxon>Magnoliopsida</taxon>
        <taxon>eudicotyledons</taxon>
        <taxon>Gunneridae</taxon>
        <taxon>Pentapetalae</taxon>
        <taxon>rosids</taxon>
        <taxon>malvids</taxon>
        <taxon>Malvales</taxon>
        <taxon>Malvaceae</taxon>
        <taxon>Malvoideae</taxon>
        <taxon>Gossypium</taxon>
    </lineage>
</organism>
<dbReference type="Gene3D" id="3.40.47.10">
    <property type="match status" value="1"/>
</dbReference>
<dbReference type="GO" id="GO:0009570">
    <property type="term" value="C:chloroplast stroma"/>
    <property type="evidence" value="ECO:0007669"/>
    <property type="project" value="TreeGrafter"/>
</dbReference>
<gene>
    <name evidence="4" type="ORF">ES288_A06G067300v1</name>
</gene>
<dbReference type="AlphaFoldDB" id="A0A5D2G345"/>
<feature type="domain" description="Beta-ketoacyl synthase-like N-terminal" evidence="3">
    <location>
        <begin position="100"/>
        <end position="249"/>
    </location>
</feature>
<dbReference type="EC" id="2.3.1.41" evidence="1"/>
<dbReference type="EMBL" id="CM017693">
    <property type="protein sequence ID" value="TYH12441.1"/>
    <property type="molecule type" value="Genomic_DNA"/>
</dbReference>
<dbReference type="SUPFAM" id="SSF53901">
    <property type="entry name" value="Thiolase-like"/>
    <property type="match status" value="1"/>
</dbReference>
<keyword evidence="5" id="KW-1185">Reference proteome</keyword>
<dbReference type="InterPro" id="IPR016039">
    <property type="entry name" value="Thiolase-like"/>
</dbReference>
<dbReference type="InterPro" id="IPR000794">
    <property type="entry name" value="Beta-ketoacyl_synthase"/>
</dbReference>
<reference evidence="4 5" key="1">
    <citation type="submission" date="2019-06" db="EMBL/GenBank/DDBJ databases">
        <title>WGS assembly of Gossypium darwinii.</title>
        <authorList>
            <person name="Chen Z.J."/>
            <person name="Sreedasyam A."/>
            <person name="Ando A."/>
            <person name="Song Q."/>
            <person name="De L."/>
            <person name="Hulse-Kemp A."/>
            <person name="Ding M."/>
            <person name="Ye W."/>
            <person name="Kirkbride R."/>
            <person name="Jenkins J."/>
            <person name="Plott C."/>
            <person name="Lovell J."/>
            <person name="Lin Y.-M."/>
            <person name="Vaughn R."/>
            <person name="Liu B."/>
            <person name="Li W."/>
            <person name="Simpson S."/>
            <person name="Scheffler B."/>
            <person name="Saski C."/>
            <person name="Grover C."/>
            <person name="Hu G."/>
            <person name="Conover J."/>
            <person name="Carlson J."/>
            <person name="Shu S."/>
            <person name="Boston L."/>
            <person name="Williams M."/>
            <person name="Peterson D."/>
            <person name="Mcgee K."/>
            <person name="Jones D."/>
            <person name="Wendel J."/>
            <person name="Stelly D."/>
            <person name="Grimwood J."/>
            <person name="Schmutz J."/>
        </authorList>
    </citation>
    <scope>NUCLEOTIDE SEQUENCE [LARGE SCALE GENOMIC DNA]</scope>
    <source>
        <strain evidence="4">1808015.09</strain>
    </source>
</reference>
<dbReference type="PANTHER" id="PTHR11712">
    <property type="entry name" value="POLYKETIDE SYNTHASE-RELATED"/>
    <property type="match status" value="1"/>
</dbReference>
<dbReference type="GO" id="GO:0004315">
    <property type="term" value="F:3-oxoacyl-[acyl-carrier-protein] synthase activity"/>
    <property type="evidence" value="ECO:0007669"/>
    <property type="project" value="UniProtKB-EC"/>
</dbReference>
<evidence type="ECO:0000256" key="2">
    <source>
        <dbReference type="ARBA" id="ARBA00022679"/>
    </source>
</evidence>
<dbReference type="Pfam" id="PF00109">
    <property type="entry name" value="ketoacyl-synt"/>
    <property type="match status" value="1"/>
</dbReference>
<dbReference type="InterPro" id="IPR014030">
    <property type="entry name" value="Ketoacyl_synth_N"/>
</dbReference>
<dbReference type="GO" id="GO:0006633">
    <property type="term" value="P:fatty acid biosynthetic process"/>
    <property type="evidence" value="ECO:0007669"/>
    <property type="project" value="TreeGrafter"/>
</dbReference>
<dbReference type="PANTHER" id="PTHR11712:SF348">
    <property type="entry name" value="BETA-KETOACYL-[ACYL-CARRIER-PROTEIN] SYNTHASE I"/>
    <property type="match status" value="1"/>
</dbReference>
<evidence type="ECO:0000256" key="1">
    <source>
        <dbReference type="ARBA" id="ARBA00013191"/>
    </source>
</evidence>